<dbReference type="AlphaFoldDB" id="A0A2W5HGR0"/>
<protein>
    <submittedName>
        <fullName evidence="1">Uncharacterized protein</fullName>
    </submittedName>
</protein>
<name>A0A2W5HGR0_9BACT</name>
<evidence type="ECO:0000313" key="2">
    <source>
        <dbReference type="Proteomes" id="UP000249739"/>
    </source>
</evidence>
<comment type="caution">
    <text evidence="1">The sequence shown here is derived from an EMBL/GenBank/DDBJ whole genome shotgun (WGS) entry which is preliminary data.</text>
</comment>
<dbReference type="Proteomes" id="UP000249739">
    <property type="component" value="Unassembled WGS sequence"/>
</dbReference>
<reference evidence="1 2" key="1">
    <citation type="submission" date="2017-08" db="EMBL/GenBank/DDBJ databases">
        <title>Infants hospitalized years apart are colonized by the same room-sourced microbial strains.</title>
        <authorList>
            <person name="Brooks B."/>
            <person name="Olm M.R."/>
            <person name="Firek B.A."/>
            <person name="Baker R."/>
            <person name="Thomas B.C."/>
            <person name="Morowitz M.J."/>
            <person name="Banfield J.F."/>
        </authorList>
    </citation>
    <scope>NUCLEOTIDE SEQUENCE [LARGE SCALE GENOMIC DNA]</scope>
    <source>
        <strain evidence="1">S2_006_000_R2_64</strain>
    </source>
</reference>
<dbReference type="EMBL" id="QFOT01000109">
    <property type="protein sequence ID" value="PZP54792.1"/>
    <property type="molecule type" value="Genomic_DNA"/>
</dbReference>
<accession>A0A2W5HGR0</accession>
<proteinExistence type="predicted"/>
<evidence type="ECO:0000313" key="1">
    <source>
        <dbReference type="EMBL" id="PZP54792.1"/>
    </source>
</evidence>
<organism evidence="1 2">
    <name type="scientific">Micavibrio aeruginosavorus</name>
    <dbReference type="NCBI Taxonomy" id="349221"/>
    <lineage>
        <taxon>Bacteria</taxon>
        <taxon>Pseudomonadati</taxon>
        <taxon>Bdellovibrionota</taxon>
        <taxon>Bdellovibrionia</taxon>
        <taxon>Bdellovibrionales</taxon>
        <taxon>Pseudobdellovibrionaceae</taxon>
        <taxon>Micavibrio</taxon>
    </lineage>
</organism>
<gene>
    <name evidence="1" type="ORF">DI586_08830</name>
</gene>
<sequence length="95" mass="10969">MLKKKRHIATIVFFTIIISYGVYAHLIYINKLKNKNKHLCSGIAEIYSSYMPMDWKPSGNNELDNLYKNKPIGFTKEVAGKIGWLHFSCTFKPSL</sequence>